<protein>
    <submittedName>
        <fullName evidence="1">CotJB protein</fullName>
    </submittedName>
</protein>
<keyword evidence="2" id="KW-1185">Reference proteome</keyword>
<dbReference type="HOGENOM" id="CLU_3194941_0_0_11"/>
<dbReference type="AlphaFoldDB" id="N6WE72"/>
<reference evidence="1 2" key="1">
    <citation type="submission" date="2013-03" db="EMBL/GenBank/DDBJ databases">
        <title>Reference genome for the Human Microbiome Project.</title>
        <authorList>
            <person name="Aqrawi P."/>
            <person name="Ayvaz T."/>
            <person name="Bess C."/>
            <person name="Blankenburg K."/>
            <person name="Coyle M."/>
            <person name="Deng J."/>
            <person name="Forbes L."/>
            <person name="Fowler G."/>
            <person name="Francisco L."/>
            <person name="Fu Q."/>
            <person name="Gibbs R."/>
            <person name="Gross S."/>
            <person name="Gubbala S."/>
            <person name="Hale W."/>
            <person name="Hemphill L."/>
            <person name="Highlander S."/>
            <person name="Hirani K."/>
            <person name="Jackson L."/>
            <person name="Jakkamsetti A."/>
            <person name="Javaid M."/>
            <person name="Jayaseelan J.C."/>
            <person name="Jiang H."/>
            <person name="Joshi V."/>
            <person name="Korchina V."/>
            <person name="Kovar C."/>
            <person name="Lara F."/>
            <person name="Lee S."/>
            <person name="Liu Y."/>
            <person name="Mata R."/>
            <person name="Mathew T."/>
            <person name="Munidasa M."/>
            <person name="Muzny D."/>
            <person name="Nazareth L."/>
            <person name="Ngo R."/>
            <person name="Nguyen L."/>
            <person name="Nguyen N."/>
            <person name="Okwuonu G."/>
            <person name="Ongeri F."/>
            <person name="Palculict T."/>
            <person name="Patil S."/>
            <person name="Petrosino J."/>
            <person name="Pham C."/>
            <person name="Pham P."/>
            <person name="Pu L.-L."/>
            <person name="Qin X."/>
            <person name="Qu J."/>
            <person name="Reid J."/>
            <person name="Ross M."/>
            <person name="Ruth R."/>
            <person name="Saada N."/>
            <person name="San Lucas F."/>
            <person name="Santibanez J."/>
            <person name="Shang Y."/>
            <person name="Simmons D."/>
            <person name="Song X.-Z."/>
            <person name="Tang L.-Y."/>
            <person name="Thornton R."/>
            <person name="Warren J."/>
            <person name="Weissenberger G."/>
            <person name="Wilczek-Boney K."/>
            <person name="Worley K."/>
            <person name="Youmans B."/>
            <person name="Zhang J."/>
            <person name="Zhang L."/>
            <person name="Zhao Z."/>
            <person name="Zhou C."/>
            <person name="Zhu D."/>
            <person name="Zhu Y."/>
        </authorList>
    </citation>
    <scope>NUCLEOTIDE SEQUENCE [LARGE SCALE GENOMIC DNA]</scope>
    <source>
        <strain evidence="1 2">F0333</strain>
    </source>
</reference>
<name>N6WE72_9ACTO</name>
<dbReference type="Proteomes" id="UP000013015">
    <property type="component" value="Unassembled WGS sequence"/>
</dbReference>
<evidence type="ECO:0000313" key="2">
    <source>
        <dbReference type="Proteomes" id="UP000013015"/>
    </source>
</evidence>
<accession>N6WE72</accession>
<proteinExistence type="predicted"/>
<organism evidence="1 2">
    <name type="scientific">Schaalia cardiffensis F0333</name>
    <dbReference type="NCBI Taxonomy" id="888050"/>
    <lineage>
        <taxon>Bacteria</taxon>
        <taxon>Bacillati</taxon>
        <taxon>Actinomycetota</taxon>
        <taxon>Actinomycetes</taxon>
        <taxon>Actinomycetales</taxon>
        <taxon>Actinomycetaceae</taxon>
        <taxon>Schaalia</taxon>
    </lineage>
</organism>
<gene>
    <name evidence="1" type="primary">cotJB</name>
    <name evidence="1" type="ORF">HMPREF9004_0598</name>
</gene>
<evidence type="ECO:0000313" key="1">
    <source>
        <dbReference type="EMBL" id="ENO18549.1"/>
    </source>
</evidence>
<dbReference type="EMBL" id="AQHZ01000010">
    <property type="protein sequence ID" value="ENO18549.1"/>
    <property type="molecule type" value="Genomic_DNA"/>
</dbReference>
<comment type="caution">
    <text evidence="1">The sequence shown here is derived from an EMBL/GenBank/DDBJ whole genome shotgun (WGS) entry which is preliminary data.</text>
</comment>
<dbReference type="PATRIC" id="fig|888050.3.peg.574"/>
<sequence length="45" mass="5295">MQVAPMNYFQLERLIEYFSSHPEDCSLLGTEKDNEFLVSLMKGPW</sequence>
<dbReference type="STRING" id="888050.HMPREF9004_0598"/>